<feature type="region of interest" description="Disordered" evidence="1">
    <location>
        <begin position="22"/>
        <end position="46"/>
    </location>
</feature>
<gene>
    <name evidence="2" type="ORF">UFOPK2000_00031</name>
</gene>
<name>A0A6J6IAM6_9ZZZZ</name>
<proteinExistence type="predicted"/>
<dbReference type="EMBL" id="CAEZVK010000002">
    <property type="protein sequence ID" value="CAB4621227.1"/>
    <property type="molecule type" value="Genomic_DNA"/>
</dbReference>
<reference evidence="2" key="1">
    <citation type="submission" date="2020-05" db="EMBL/GenBank/DDBJ databases">
        <authorList>
            <person name="Chiriac C."/>
            <person name="Salcher M."/>
            <person name="Ghai R."/>
            <person name="Kavagutti S V."/>
        </authorList>
    </citation>
    <scope>NUCLEOTIDE SEQUENCE</scope>
</reference>
<protein>
    <submittedName>
        <fullName evidence="2">Unannotated protein</fullName>
    </submittedName>
</protein>
<evidence type="ECO:0000256" key="1">
    <source>
        <dbReference type="SAM" id="MobiDB-lite"/>
    </source>
</evidence>
<accession>A0A6J6IAM6</accession>
<organism evidence="2">
    <name type="scientific">freshwater metagenome</name>
    <dbReference type="NCBI Taxonomy" id="449393"/>
    <lineage>
        <taxon>unclassified sequences</taxon>
        <taxon>metagenomes</taxon>
        <taxon>ecological metagenomes</taxon>
    </lineage>
</organism>
<dbReference type="AlphaFoldDB" id="A0A6J6IAM6"/>
<sequence length="46" mass="4571">MDRFATSVAGGVLTVDTGQIFQGPAIGTNTTGQEAEGPHCVGGGKH</sequence>
<evidence type="ECO:0000313" key="2">
    <source>
        <dbReference type="EMBL" id="CAB4621227.1"/>
    </source>
</evidence>